<sequence length="129" mass="14572">MAESCEVLHSFSCSICLDVLKNPVTLHCGHNYCMDCINGCFDQEDQSGIYSCPQCRHTFNPRPTFNRRPVLKRNTILANLLEEHKKTTRQGTPGKDQMGNHRQSAGFRGQNGKADGSCRLYKSECYPQT</sequence>
<evidence type="ECO:0000256" key="2">
    <source>
        <dbReference type="ARBA" id="ARBA00022771"/>
    </source>
</evidence>
<reference evidence="7" key="1">
    <citation type="submission" date="2023-09" db="UniProtKB">
        <authorList>
            <consortium name="Ensembl"/>
        </authorList>
    </citation>
    <scope>IDENTIFICATION</scope>
</reference>
<keyword evidence="2 4" id="KW-0863">Zinc-finger</keyword>
<feature type="domain" description="RING-type" evidence="6">
    <location>
        <begin position="13"/>
        <end position="56"/>
    </location>
</feature>
<dbReference type="GO" id="GO:0008270">
    <property type="term" value="F:zinc ion binding"/>
    <property type="evidence" value="ECO:0007669"/>
    <property type="project" value="UniProtKB-KW"/>
</dbReference>
<accession>A0A3B4H0M4</accession>
<feature type="region of interest" description="Disordered" evidence="5">
    <location>
        <begin position="83"/>
        <end position="113"/>
    </location>
</feature>
<evidence type="ECO:0000256" key="5">
    <source>
        <dbReference type="SAM" id="MobiDB-lite"/>
    </source>
</evidence>
<dbReference type="PROSITE" id="PS50089">
    <property type="entry name" value="ZF_RING_2"/>
    <property type="match status" value="1"/>
</dbReference>
<keyword evidence="3" id="KW-0862">Zinc</keyword>
<proteinExistence type="predicted"/>
<dbReference type="PANTHER" id="PTHR25465">
    <property type="entry name" value="B-BOX DOMAIN CONTAINING"/>
    <property type="match status" value="1"/>
</dbReference>
<dbReference type="PANTHER" id="PTHR25465:SF14">
    <property type="entry name" value="E3 UBIQUITIN-PROTEIN LIGASE TRIM65"/>
    <property type="match status" value="1"/>
</dbReference>
<dbReference type="InterPro" id="IPR013083">
    <property type="entry name" value="Znf_RING/FYVE/PHD"/>
</dbReference>
<dbReference type="GeneTree" id="ENSGT01150000286899"/>
<protein>
    <recommendedName>
        <fullName evidence="6">RING-type domain-containing protein</fullName>
    </recommendedName>
</protein>
<dbReference type="InterPro" id="IPR001841">
    <property type="entry name" value="Znf_RING"/>
</dbReference>
<evidence type="ECO:0000313" key="7">
    <source>
        <dbReference type="Ensembl" id="ENSPNYP00000028735.1"/>
    </source>
</evidence>
<dbReference type="AlphaFoldDB" id="A0A3B4H0M4"/>
<evidence type="ECO:0000256" key="4">
    <source>
        <dbReference type="PROSITE-ProRule" id="PRU00175"/>
    </source>
</evidence>
<dbReference type="Gene3D" id="3.30.40.10">
    <property type="entry name" value="Zinc/RING finger domain, C3HC4 (zinc finger)"/>
    <property type="match status" value="1"/>
</dbReference>
<dbReference type="Pfam" id="PF15227">
    <property type="entry name" value="zf-C3HC4_4"/>
    <property type="match status" value="1"/>
</dbReference>
<keyword evidence="1" id="KW-0479">Metal-binding</keyword>
<organism evidence="7">
    <name type="scientific">Pundamilia nyererei</name>
    <dbReference type="NCBI Taxonomy" id="303518"/>
    <lineage>
        <taxon>Eukaryota</taxon>
        <taxon>Metazoa</taxon>
        <taxon>Chordata</taxon>
        <taxon>Craniata</taxon>
        <taxon>Vertebrata</taxon>
        <taxon>Euteleostomi</taxon>
        <taxon>Actinopterygii</taxon>
        <taxon>Neopterygii</taxon>
        <taxon>Teleostei</taxon>
        <taxon>Neoteleostei</taxon>
        <taxon>Acanthomorphata</taxon>
        <taxon>Ovalentaria</taxon>
        <taxon>Cichlomorphae</taxon>
        <taxon>Cichliformes</taxon>
        <taxon>Cichlidae</taxon>
        <taxon>African cichlids</taxon>
        <taxon>Pseudocrenilabrinae</taxon>
        <taxon>Haplochromini</taxon>
        <taxon>Pundamilia</taxon>
    </lineage>
</organism>
<evidence type="ECO:0000259" key="6">
    <source>
        <dbReference type="PROSITE" id="PS50089"/>
    </source>
</evidence>
<dbReference type="SMART" id="SM00184">
    <property type="entry name" value="RING"/>
    <property type="match status" value="1"/>
</dbReference>
<dbReference type="SUPFAM" id="SSF57850">
    <property type="entry name" value="RING/U-box"/>
    <property type="match status" value="1"/>
</dbReference>
<evidence type="ECO:0000256" key="1">
    <source>
        <dbReference type="ARBA" id="ARBA00022723"/>
    </source>
</evidence>
<dbReference type="InterPro" id="IPR051051">
    <property type="entry name" value="E3_ubiq-ligase_TRIM/RNF"/>
</dbReference>
<dbReference type="InterPro" id="IPR017907">
    <property type="entry name" value="Znf_RING_CS"/>
</dbReference>
<dbReference type="PROSITE" id="PS00518">
    <property type="entry name" value="ZF_RING_1"/>
    <property type="match status" value="1"/>
</dbReference>
<dbReference type="Ensembl" id="ENSPNYT00000029433.1">
    <property type="protein sequence ID" value="ENSPNYP00000028735.1"/>
    <property type="gene ID" value="ENSPNYG00000021639.1"/>
</dbReference>
<dbReference type="STRING" id="303518.ENSPNYP00000028735"/>
<name>A0A3B4H0M4_9CICH</name>
<evidence type="ECO:0000256" key="3">
    <source>
        <dbReference type="ARBA" id="ARBA00022833"/>
    </source>
</evidence>